<dbReference type="Gene3D" id="3.40.50.300">
    <property type="entry name" value="P-loop containing nucleotide triphosphate hydrolases"/>
    <property type="match status" value="1"/>
</dbReference>
<dbReference type="Pfam" id="PF00679">
    <property type="entry name" value="EFG_C"/>
    <property type="match status" value="1"/>
</dbReference>
<keyword evidence="4" id="KW-1185">Reference proteome</keyword>
<feature type="region of interest" description="Disordered" evidence="1">
    <location>
        <begin position="2523"/>
        <end position="2542"/>
    </location>
</feature>
<feature type="domain" description="Tr-type G" evidence="2">
    <location>
        <begin position="1443"/>
        <end position="1683"/>
    </location>
</feature>
<feature type="region of interest" description="Disordered" evidence="1">
    <location>
        <begin position="1876"/>
        <end position="1948"/>
    </location>
</feature>
<dbReference type="GO" id="GO:1990904">
    <property type="term" value="C:ribonucleoprotein complex"/>
    <property type="evidence" value="ECO:0007669"/>
    <property type="project" value="TreeGrafter"/>
</dbReference>
<feature type="compositionally biased region" description="Pro residues" evidence="1">
    <location>
        <begin position="2335"/>
        <end position="2344"/>
    </location>
</feature>
<proteinExistence type="predicted"/>
<dbReference type="InterPro" id="IPR035647">
    <property type="entry name" value="EFG_III/V"/>
</dbReference>
<dbReference type="Gene3D" id="3.30.70.240">
    <property type="match status" value="1"/>
</dbReference>
<dbReference type="InterPro" id="IPR005225">
    <property type="entry name" value="Small_GTP-bd"/>
</dbReference>
<feature type="compositionally biased region" description="Basic and acidic residues" evidence="1">
    <location>
        <begin position="1916"/>
        <end position="1948"/>
    </location>
</feature>
<dbReference type="GO" id="GO:0003746">
    <property type="term" value="F:translation elongation factor activity"/>
    <property type="evidence" value="ECO:0007669"/>
    <property type="project" value="UniProtKB-KW"/>
</dbReference>
<dbReference type="Pfam" id="PF00009">
    <property type="entry name" value="GTP_EFTU"/>
    <property type="match status" value="1"/>
</dbReference>
<dbReference type="NCBIfam" id="TIGR00231">
    <property type="entry name" value="small_GTP"/>
    <property type="match status" value="1"/>
</dbReference>
<dbReference type="InterPro" id="IPR009000">
    <property type="entry name" value="Transl_B-barrel_sf"/>
</dbReference>
<dbReference type="SMART" id="SM00838">
    <property type="entry name" value="EFG_C"/>
    <property type="match status" value="1"/>
</dbReference>
<protein>
    <submittedName>
        <fullName evidence="3">Elongation factor-like protein</fullName>
    </submittedName>
</protein>
<accession>A0A023B763</accession>
<name>A0A023B763_GRENI</name>
<dbReference type="GO" id="GO:0003924">
    <property type="term" value="F:GTPase activity"/>
    <property type="evidence" value="ECO:0007669"/>
    <property type="project" value="InterPro"/>
</dbReference>
<feature type="compositionally biased region" description="Basic and acidic residues" evidence="1">
    <location>
        <begin position="1879"/>
        <end position="1909"/>
    </location>
</feature>
<dbReference type="InterPro" id="IPR027417">
    <property type="entry name" value="P-loop_NTPase"/>
</dbReference>
<feature type="compositionally biased region" description="Basic residues" evidence="1">
    <location>
        <begin position="2324"/>
        <end position="2334"/>
    </location>
</feature>
<dbReference type="InterPro" id="IPR000640">
    <property type="entry name" value="EFG_V-like"/>
</dbReference>
<comment type="caution">
    <text evidence="3">The sequence shown here is derived from an EMBL/GenBank/DDBJ whole genome shotgun (WGS) entry which is preliminary data.</text>
</comment>
<feature type="region of interest" description="Disordered" evidence="1">
    <location>
        <begin position="202"/>
        <end position="292"/>
    </location>
</feature>
<dbReference type="PANTHER" id="PTHR42908">
    <property type="entry name" value="TRANSLATION ELONGATION FACTOR-RELATED"/>
    <property type="match status" value="1"/>
</dbReference>
<dbReference type="OrthoDB" id="364892at2759"/>
<feature type="compositionally biased region" description="Low complexity" evidence="1">
    <location>
        <begin position="216"/>
        <end position="225"/>
    </location>
</feature>
<feature type="compositionally biased region" description="Low complexity" evidence="1">
    <location>
        <begin position="264"/>
        <end position="281"/>
    </location>
</feature>
<dbReference type="eggNOG" id="KOG0467">
    <property type="taxonomic scope" value="Eukaryota"/>
</dbReference>
<dbReference type="SUPFAM" id="SSF54980">
    <property type="entry name" value="EF-G C-terminal domain-like"/>
    <property type="match status" value="2"/>
</dbReference>
<feature type="region of interest" description="Disordered" evidence="1">
    <location>
        <begin position="993"/>
        <end position="1029"/>
    </location>
</feature>
<dbReference type="GO" id="GO:0005829">
    <property type="term" value="C:cytosol"/>
    <property type="evidence" value="ECO:0007669"/>
    <property type="project" value="TreeGrafter"/>
</dbReference>
<dbReference type="VEuPathDB" id="CryptoDB:GNI_072900"/>
<feature type="compositionally biased region" description="Polar residues" evidence="1">
    <location>
        <begin position="234"/>
        <end position="243"/>
    </location>
</feature>
<feature type="compositionally biased region" description="Low complexity" evidence="1">
    <location>
        <begin position="1003"/>
        <end position="1029"/>
    </location>
</feature>
<dbReference type="SUPFAM" id="SSF52540">
    <property type="entry name" value="P-loop containing nucleoside triphosphate hydrolases"/>
    <property type="match status" value="1"/>
</dbReference>
<dbReference type="Gene3D" id="2.40.30.10">
    <property type="entry name" value="Translation factors"/>
    <property type="match status" value="1"/>
</dbReference>
<dbReference type="GO" id="GO:0042256">
    <property type="term" value="P:cytosolic ribosome assembly"/>
    <property type="evidence" value="ECO:0007669"/>
    <property type="project" value="TreeGrafter"/>
</dbReference>
<dbReference type="RefSeq" id="XP_011130369.1">
    <property type="nucleotide sequence ID" value="XM_011132067.1"/>
</dbReference>
<dbReference type="PROSITE" id="PS51722">
    <property type="entry name" value="G_TR_2"/>
    <property type="match status" value="1"/>
</dbReference>
<evidence type="ECO:0000256" key="1">
    <source>
        <dbReference type="SAM" id="MobiDB-lite"/>
    </source>
</evidence>
<reference evidence="3" key="1">
    <citation type="submission" date="2013-12" db="EMBL/GenBank/DDBJ databases">
        <authorList>
            <person name="Omoto C.K."/>
            <person name="Sibley D."/>
            <person name="Venepally P."/>
            <person name="Hadjithomas M."/>
            <person name="Karamycheva S."/>
            <person name="Brunk B."/>
            <person name="Roos D."/>
            <person name="Caler E."/>
            <person name="Lorenzi H."/>
        </authorList>
    </citation>
    <scope>NUCLEOTIDE SEQUENCE</scope>
</reference>
<dbReference type="SUPFAM" id="SSF50447">
    <property type="entry name" value="Translation proteins"/>
    <property type="match status" value="1"/>
</dbReference>
<dbReference type="Gene3D" id="3.30.70.870">
    <property type="entry name" value="Elongation Factor G (Translational Gtpase), domain 3"/>
    <property type="match status" value="1"/>
</dbReference>
<evidence type="ECO:0000259" key="2">
    <source>
        <dbReference type="PROSITE" id="PS51722"/>
    </source>
</evidence>
<evidence type="ECO:0000313" key="3">
    <source>
        <dbReference type="EMBL" id="EZG66982.1"/>
    </source>
</evidence>
<evidence type="ECO:0000313" key="4">
    <source>
        <dbReference type="Proteomes" id="UP000019763"/>
    </source>
</evidence>
<feature type="compositionally biased region" description="Polar residues" evidence="1">
    <location>
        <begin position="919"/>
        <end position="933"/>
    </location>
</feature>
<feature type="region of interest" description="Disordered" evidence="1">
    <location>
        <begin position="2247"/>
        <end position="2272"/>
    </location>
</feature>
<feature type="region of interest" description="Disordered" evidence="1">
    <location>
        <begin position="911"/>
        <end position="939"/>
    </location>
</feature>
<feature type="region of interest" description="Disordered" evidence="1">
    <location>
        <begin position="2444"/>
        <end position="2463"/>
    </location>
</feature>
<feature type="region of interest" description="Disordered" evidence="1">
    <location>
        <begin position="2324"/>
        <end position="2347"/>
    </location>
</feature>
<dbReference type="GO" id="GO:0005525">
    <property type="term" value="F:GTP binding"/>
    <property type="evidence" value="ECO:0007669"/>
    <property type="project" value="InterPro"/>
</dbReference>
<sequence>MNRLSAAFLLRSLPLPYAERLVRSLTLDNGSAMADFERLTNMDGLNEIQKGAHSVVPLLAILRFIEYWEYPANPAMGPKPQNDCCFGCLLSYIFRHRHWIERWTYHDSSMTKNLCQMILDQMVMALYRLSLSEDCHSDYVTPDGRWNAKLLAEVGSDHAASGAASGTSEPKSVTLWNYFAYQTRLSSPIQERAHLPLTLNEMSDSEEDHRPAPGDSRSAAQTARTARPKIRGVSTGSLQQPQAPTRRVSPVGGYLTTTPTNQNSAVQGSAAQSSTTQSSTTRLVRRPGETVPQWSSELELNKPERKTLRFPKHDDPRRVIPSLCKGHYLLDVLKKLKALDCLERWANFREALCDHLLSQLLPYVKGDPGTLVPVPSLTLFLSLAHPNRTILRGLLASLLIKASCILLRHHHVAFIGLMMDTIDYEERVETLEKQISLQASCFLVADPPESEQAAQSDADSSVYQSATGGSAIGGCASGVSAAGGSVTYCIAQNLTKSNNTTVDTTAETEAAGTEDRECLSSRITSGFLRRLSSRKLRVSEEEEPERSPVLLRWLLLERCAWSRLAVLTWHWFFEARVEEDLEAVLLLDGVGHEEKLTVLRLLILRVNRDLESGTFLRDLDPAGANRLCDSALLPPGRTASSLEHMPTEGSLDDFPFPDLLEKGGGGEATGRETDAIMRETDATGKETDGIGGDNSGRFNPGRDFSSARDFSTGGDFSIGDDFSTPRDSYGGYSPSGGYSVGESCGGAAAKYELLARARGLPLQKTYSVACTYLAQFVSIDCDLLLRMMAGIDTKGLFVHPSGRGSRSKYYDEDCWPYDVGEEEEPGRRWSCVIKECVIPVEYHWVPSRKYLKYVLGIMYNCILHGRKEWLILKSYLQTYSECMPSLKLVDHLLHQADDEWLQLRRKAAPVRATGRRRSQAQSPLAGQDRSQPAASLLGPCSSDVAPGAGSLVASGALFAPGGEVENQSELTEGRSEKTEIQVHFTGKVASDAVDGASERGWNSEGASSKSEAASRAAPLPSSAEGGAAKGGSEVDLYALIPDLDSCWTVLRCIIDDEVCRGILQFYESGCILDLIEFVTLNVTSLTSAVVGWLKSVWQSFQMTAELESLISDAILYSFDMYVNRVEDSASGLLSGLVADVLVADVLEKEALVETGPLVGRASGYFDPYQLTMSMKFSLMLETLAPYLGVQSLQNMVEYLMMSNVAVCGVAGERGKVGITDHLSRVGTGSQVAACLSLMEENKGTLVWLPCIKVLLRILVERYVPESVRQCYIDDVDEVDENTLREVNAYKSLRVLADKLIADLRCSILNISGHREHLCAALEALHSILLIHTTCNTSLLSRIVQIWSILRTLLEAPIKVNETYFLTWKWVHTAYQYAPVFTISTVGKNVIEDTYQKSLVLGMPEFKILMEDLKNYASFSETCATGGRINIAMDVVRKALLNPKQLRNVCVVAHVDHGKTSVCDHLVASNGYIAARLAGKTRFMDSREDEQRRLITIKSSSIPLLYRPSRGTAELSGIVESSSCEQPVDEYVINLIDSPGHVDFSVEVTAATRLCDGALIVVDVLEGLRSQTKSVMRQCIAEGLKPMLVLNKMDRLFGEAHMSHGNAYTHLRDVVESVNAYLHKCVTDTHSRVSERNVSSKMDNEHGGVGHGGVGHGGVGHGGVGHGGVDYLDEVYSALSFDPVKRNVLFASASDGWCCGSAMAAETLLRRLRLPRSKLSRLLPVCWGEWYLHRKSGQISRRPFKGQAADATVGATQLLQTLEQVYKLNAIPPDELAPFISKTAAFLQVEISEREIRDWTRKPGTAAGALLAKWAPLGKVLLGAIVAGLPSPADAYAARIEHIDRVGPIGGDSQHDDPDAWETEDEDDLVADLGEDLSADQDKDVSADQAKDLSADQDKDVSADQDKHLSADQGGEQDYHQDARDVDHDGDGDHHHHHQDNGKLDHDRQVGWEGGIDAQELLRKPCVVFIAKSMHAQLGKLRLTSDSLHGREQAGDFVGFARVFEGRLHEGQRLFVNGSESSQVTVKHLFVPVGMDLCPVAAVGAGAIVCIAFDESGYESANSVDATVRWLLSLKKDTKDPENVSRGFNAVDRCVTLSENARQRPLSSIYLKHPVGSLRFGVTPANLQDWQAFISALALLFRADPAVSLEVATDTGDFIVCCQGQVHQERVVQDLHQLYCPEIQLNITPPLISLRETVCDPPANLTLSKSAREAAFPPWAGARPQVVGSSPGEGALATSLSEGAISSGAISSGATSSGATSSGATSSGATSSGAMVGSCVSGDNWVMAEARPMPAELLTFMDQHAAVLNDVFHQKMVTPKVAHFMARRRPSRRAPRPPALPPLLPGPCQSEIEGDGSWSVRECSEVVLAHIQKLSGMKSGSCVGVCVSSDSRTVAFLADAPNADVVGAIPGSGAGADLVGGSPRAVEAEADLSALTTESNLRSRVRGGRAAGPGSVRAEEVAGSIPRDAESRRRELNVDWLRGTLRERAALATRHALDSASRRGPICEEPVRGVIWTVTQMRTAEAESSTGEPATMPTSSSASRVATGALGPLMGCAKTAMRNAMETRGAVRVWELMLLFEIQCSEEVFGRVHDIVSSKRGTVLSQDIQETTLEFVLVVEMPSSESFTLSVELRKHTSGKATFIPLRSYWKLNPDDPFPEAVLSPEEEEEAGAKVVVSANVPRNLLNLVRQRKGLPLGGKVVEERADKQRTLGKNV</sequence>
<dbReference type="PANTHER" id="PTHR42908:SF3">
    <property type="entry name" value="ELONGATION FACTOR-LIKE GTPASE 1"/>
    <property type="match status" value="1"/>
</dbReference>
<dbReference type="PRINTS" id="PR00315">
    <property type="entry name" value="ELONGATNFCT"/>
</dbReference>
<dbReference type="GO" id="GO:0043022">
    <property type="term" value="F:ribosome binding"/>
    <property type="evidence" value="ECO:0007669"/>
    <property type="project" value="TreeGrafter"/>
</dbReference>
<dbReference type="InterPro" id="IPR000795">
    <property type="entry name" value="T_Tr_GTP-bd_dom"/>
</dbReference>
<organism evidence="3 4">
    <name type="scientific">Gregarina niphandrodes</name>
    <name type="common">Septate eugregarine</name>
    <dbReference type="NCBI Taxonomy" id="110365"/>
    <lineage>
        <taxon>Eukaryota</taxon>
        <taxon>Sar</taxon>
        <taxon>Alveolata</taxon>
        <taxon>Apicomplexa</taxon>
        <taxon>Conoidasida</taxon>
        <taxon>Gregarinasina</taxon>
        <taxon>Eugregarinorida</taxon>
        <taxon>Gregarinidae</taxon>
        <taxon>Gregarina</taxon>
    </lineage>
</organism>
<dbReference type="EMBL" id="AFNH02000548">
    <property type="protein sequence ID" value="EZG66982.1"/>
    <property type="molecule type" value="Genomic_DNA"/>
</dbReference>
<dbReference type="GeneID" id="22912654"/>
<dbReference type="Proteomes" id="UP000019763">
    <property type="component" value="Unassembled WGS sequence"/>
</dbReference>
<gene>
    <name evidence="3" type="ORF">GNI_072900</name>
</gene>
<feature type="region of interest" description="Disordered" evidence="1">
    <location>
        <begin position="683"/>
        <end position="705"/>
    </location>
</feature>